<accession>A0A1T0AZI2</accession>
<dbReference type="Pfam" id="PF17775">
    <property type="entry name" value="YchJ_M-like"/>
    <property type="match status" value="1"/>
</dbReference>
<sequence length="159" mass="18444">MNEFIEEITMCPCQSGLCYQDCCEGFHRFKKKPINAEQLMRSRYCAYVLKNIDYIQQTTVPSQQSLLDMDALLNWAESTEWQGLNILQHKTLSPIHSAVEFEAFYALAQGQQIHHEYSVFVNINQCWYFIDPTVARPTMKQPCICGTNKKFKHCCGAFL</sequence>
<dbReference type="SUPFAM" id="SSF54427">
    <property type="entry name" value="NTF2-like"/>
    <property type="match status" value="1"/>
</dbReference>
<dbReference type="OrthoDB" id="21421at2"/>
<dbReference type="Proteomes" id="UP000190023">
    <property type="component" value="Unassembled WGS sequence"/>
</dbReference>
<dbReference type="AlphaFoldDB" id="A0A1T0AZI2"/>
<dbReference type="Pfam" id="PF02810">
    <property type="entry name" value="SEC-C"/>
    <property type="match status" value="1"/>
</dbReference>
<dbReference type="Gene3D" id="3.10.450.50">
    <property type="match status" value="1"/>
</dbReference>
<feature type="domain" description="YchJ-like middle NTF2-like" evidence="1">
    <location>
        <begin position="35"/>
        <end position="131"/>
    </location>
</feature>
<organism evidence="2 3">
    <name type="scientific">[Haemophilus] felis</name>
    <dbReference type="NCBI Taxonomy" id="123822"/>
    <lineage>
        <taxon>Bacteria</taxon>
        <taxon>Pseudomonadati</taxon>
        <taxon>Pseudomonadota</taxon>
        <taxon>Gammaproteobacteria</taxon>
        <taxon>Pasteurellales</taxon>
        <taxon>Pasteurellaceae</taxon>
    </lineage>
</organism>
<evidence type="ECO:0000259" key="1">
    <source>
        <dbReference type="Pfam" id="PF17775"/>
    </source>
</evidence>
<dbReference type="InterPro" id="IPR004027">
    <property type="entry name" value="SEC_C_motif"/>
</dbReference>
<dbReference type="InterPro" id="IPR032710">
    <property type="entry name" value="NTF2-like_dom_sf"/>
</dbReference>
<dbReference type="PANTHER" id="PTHR33747">
    <property type="entry name" value="UPF0225 PROTEIN SCO1677"/>
    <property type="match status" value="1"/>
</dbReference>
<dbReference type="NCBIfam" id="NF002486">
    <property type="entry name" value="PRK01752.1"/>
    <property type="match status" value="1"/>
</dbReference>
<dbReference type="InterPro" id="IPR048469">
    <property type="entry name" value="YchJ-like_M"/>
</dbReference>
<evidence type="ECO:0000313" key="2">
    <source>
        <dbReference type="EMBL" id="OOS03196.1"/>
    </source>
</evidence>
<evidence type="ECO:0000313" key="3">
    <source>
        <dbReference type="Proteomes" id="UP000190023"/>
    </source>
</evidence>
<dbReference type="EMBL" id="MUYB01000027">
    <property type="protein sequence ID" value="OOS03196.1"/>
    <property type="molecule type" value="Genomic_DNA"/>
</dbReference>
<keyword evidence="3" id="KW-1185">Reference proteome</keyword>
<dbReference type="SUPFAM" id="SSF103642">
    <property type="entry name" value="Sec-C motif"/>
    <property type="match status" value="1"/>
</dbReference>
<protein>
    <submittedName>
        <fullName evidence="2">SEC-C motif-containing protein</fullName>
    </submittedName>
</protein>
<gene>
    <name evidence="2" type="ORF">B0188_06750</name>
</gene>
<proteinExistence type="predicted"/>
<dbReference type="PANTHER" id="PTHR33747:SF1">
    <property type="entry name" value="ADENYLATE CYCLASE-ASSOCIATED CAP C-TERMINAL DOMAIN-CONTAINING PROTEIN"/>
    <property type="match status" value="1"/>
</dbReference>
<comment type="caution">
    <text evidence="2">The sequence shown here is derived from an EMBL/GenBank/DDBJ whole genome shotgun (WGS) entry which is preliminary data.</text>
</comment>
<dbReference type="STRING" id="123822.B0188_06750"/>
<reference evidence="2 3" key="1">
    <citation type="submission" date="2017-02" db="EMBL/GenBank/DDBJ databases">
        <title>Draft genome sequence of Haemophilus felis CCUG 31170 type strain.</title>
        <authorList>
            <person name="Engstrom-Jakobsson H."/>
            <person name="Salva-Serra F."/>
            <person name="Thorell K."/>
            <person name="Gonzales-Siles L."/>
            <person name="Karlsson R."/>
            <person name="Boulund F."/>
            <person name="Engstrand L."/>
            <person name="Kristiansson E."/>
            <person name="Moore E."/>
        </authorList>
    </citation>
    <scope>NUCLEOTIDE SEQUENCE [LARGE SCALE GENOMIC DNA]</scope>
    <source>
        <strain evidence="2 3">CCUG 31170</strain>
    </source>
</reference>
<name>A0A1T0AZI2_9PAST</name>